<dbReference type="Proteomes" id="UP000307140">
    <property type="component" value="Unassembled WGS sequence"/>
</dbReference>
<reference evidence="1 2" key="1">
    <citation type="submission" date="2019-05" db="EMBL/GenBank/DDBJ databases">
        <title>Polaribacter aestuariivivens sp. nov., isolated from a tidal flat.</title>
        <authorList>
            <person name="Yoon J.-H."/>
        </authorList>
    </citation>
    <scope>NUCLEOTIDE SEQUENCE [LARGE SCALE GENOMIC DNA]</scope>
    <source>
        <strain evidence="1 2">DBTF-3</strain>
    </source>
</reference>
<gene>
    <name evidence="1" type="ORF">FDT66_02865</name>
</gene>
<comment type="caution">
    <text evidence="1">The sequence shown here is derived from an EMBL/GenBank/DDBJ whole genome shotgun (WGS) entry which is preliminary data.</text>
</comment>
<evidence type="ECO:0000313" key="1">
    <source>
        <dbReference type="EMBL" id="TMM32421.1"/>
    </source>
</evidence>
<dbReference type="OrthoDB" id="1431410at2"/>
<proteinExistence type="predicted"/>
<dbReference type="RefSeq" id="WP_138534631.1">
    <property type="nucleotide sequence ID" value="NZ_VANR01000001.1"/>
</dbReference>
<sequence>MKYFILLLFSFFIISCGNNKQETAAAQKPKPLMSVVKEHKSATKVRPIFLKEVEDWQELKAIDSFFVKFEKISPNEALSNALELKDLVKSLKDSVIPVLFDVPAFKARVNILENESLRLADLTLIPAIKASEVNAQVDKTILAFSGVNTKINTILAKKRFEDEIDVKVDFIGLDTTKMDDISKKSIDLRLEEKLRKKDVLDDGLKKTGQ</sequence>
<accession>A0A5S3NAU1</accession>
<organism evidence="1 2">
    <name type="scientific">Polaribacter aestuariivivens</name>
    <dbReference type="NCBI Taxonomy" id="2304626"/>
    <lineage>
        <taxon>Bacteria</taxon>
        <taxon>Pseudomonadati</taxon>
        <taxon>Bacteroidota</taxon>
        <taxon>Flavobacteriia</taxon>
        <taxon>Flavobacteriales</taxon>
        <taxon>Flavobacteriaceae</taxon>
    </lineage>
</organism>
<dbReference type="PROSITE" id="PS51257">
    <property type="entry name" value="PROKAR_LIPOPROTEIN"/>
    <property type="match status" value="1"/>
</dbReference>
<dbReference type="AlphaFoldDB" id="A0A5S3NAU1"/>
<name>A0A5S3NAU1_9FLAO</name>
<dbReference type="EMBL" id="VANR01000001">
    <property type="protein sequence ID" value="TMM32421.1"/>
    <property type="molecule type" value="Genomic_DNA"/>
</dbReference>
<protein>
    <recommendedName>
        <fullName evidence="3">Lipoprotein</fullName>
    </recommendedName>
</protein>
<keyword evidence="2" id="KW-1185">Reference proteome</keyword>
<evidence type="ECO:0000313" key="2">
    <source>
        <dbReference type="Proteomes" id="UP000307140"/>
    </source>
</evidence>
<evidence type="ECO:0008006" key="3">
    <source>
        <dbReference type="Google" id="ProtNLM"/>
    </source>
</evidence>